<dbReference type="Pfam" id="PF14924">
    <property type="entry name" value="MAP10_N"/>
    <property type="match status" value="1"/>
</dbReference>
<comment type="caution">
    <text evidence="2">The sequence shown here is derived from an EMBL/GenBank/DDBJ whole genome shotgun (WGS) entry which is preliminary data.</text>
</comment>
<organism evidence="2 3">
    <name type="scientific">Trichogramma kaykai</name>
    <dbReference type="NCBI Taxonomy" id="54128"/>
    <lineage>
        <taxon>Eukaryota</taxon>
        <taxon>Metazoa</taxon>
        <taxon>Ecdysozoa</taxon>
        <taxon>Arthropoda</taxon>
        <taxon>Hexapoda</taxon>
        <taxon>Insecta</taxon>
        <taxon>Pterygota</taxon>
        <taxon>Neoptera</taxon>
        <taxon>Endopterygota</taxon>
        <taxon>Hymenoptera</taxon>
        <taxon>Apocrita</taxon>
        <taxon>Proctotrupomorpha</taxon>
        <taxon>Chalcidoidea</taxon>
        <taxon>Trichogrammatidae</taxon>
        <taxon>Trichogramma</taxon>
    </lineage>
</organism>
<accession>A0ABD2VVS8</accession>
<dbReference type="AlphaFoldDB" id="A0ABD2VVS8"/>
<keyword evidence="3" id="KW-1185">Reference proteome</keyword>
<feature type="region of interest" description="Disordered" evidence="1">
    <location>
        <begin position="240"/>
        <end position="275"/>
    </location>
</feature>
<evidence type="ECO:0000313" key="2">
    <source>
        <dbReference type="EMBL" id="KAL3384859.1"/>
    </source>
</evidence>
<protein>
    <submittedName>
        <fullName evidence="2">Uncharacterized protein</fullName>
    </submittedName>
</protein>
<sequence length="299" mass="32736">MEKNAQELFLAEFMVDRVKIPSVQAQVGNDETTTQPKTCIEFKVNSALFCKSVYNDVPRAQILSLPPIFICQEPTSGGNCTCLGDEPLVFRKGKSCLFALPSHLLAKPVCSFPVLMTAYKIFPPDTLPDVMTIGQCQIDVRDIVNALMQEPSCKAERTSPCKAMKNNFRIQTPTGQCVGEVCAFVRMSRLGKKVVTQFQTPHNKKPYLFKGRDRSSVFQCRKVEENADDCCPKPKCPMEKPSKSCGGGGGQKSQKSCGKKKSSCGQSAETDHCGSNFNAEEKTRKCGCKIKDGKGCGGC</sequence>
<evidence type="ECO:0000313" key="3">
    <source>
        <dbReference type="Proteomes" id="UP001627154"/>
    </source>
</evidence>
<dbReference type="EMBL" id="JBJJXI010000166">
    <property type="protein sequence ID" value="KAL3384859.1"/>
    <property type="molecule type" value="Genomic_DNA"/>
</dbReference>
<reference evidence="2 3" key="1">
    <citation type="journal article" date="2024" name="bioRxiv">
        <title>A reference genome for Trichogramma kaykai: A tiny desert-dwelling parasitoid wasp with competing sex-ratio distorters.</title>
        <authorList>
            <person name="Culotta J."/>
            <person name="Lindsey A.R."/>
        </authorList>
    </citation>
    <scope>NUCLEOTIDE SEQUENCE [LARGE SCALE GENOMIC DNA]</scope>
    <source>
        <strain evidence="2 3">KSX58</strain>
    </source>
</reference>
<name>A0ABD2VVS8_9HYME</name>
<evidence type="ECO:0000256" key="1">
    <source>
        <dbReference type="SAM" id="MobiDB-lite"/>
    </source>
</evidence>
<proteinExistence type="predicted"/>
<dbReference type="Proteomes" id="UP001627154">
    <property type="component" value="Unassembled WGS sequence"/>
</dbReference>
<gene>
    <name evidence="2" type="ORF">TKK_019272</name>
</gene>